<name>A0A840VDL1_9BACT</name>
<gene>
    <name evidence="1" type="ORF">HNR46_002966</name>
</gene>
<dbReference type="EMBL" id="JACHFD010000015">
    <property type="protein sequence ID" value="MBB5352718.1"/>
    <property type="molecule type" value="Genomic_DNA"/>
</dbReference>
<proteinExistence type="predicted"/>
<dbReference type="AlphaFoldDB" id="A0A840VDL1"/>
<keyword evidence="2" id="KW-1185">Reference proteome</keyword>
<protein>
    <submittedName>
        <fullName evidence="1">Uncharacterized protein</fullName>
    </submittedName>
</protein>
<sequence length="227" mass="25507">MRSFPRSKPLQPLATVYRTDLPMGELCRHLPGVTRMILRSDGLTVAKITRISALGTATRDPESGLHLHHPEQLTPHLVRCPADATLTCVLRSSTGETPLSLHFPSTPWESRSTRRLLDETHAHPVEVPGIWSEGAGAWLDEGLHQSLRFQAEMLHLLSLLDEFRTVTLHVQHASCSLETTLRPTFIDLDGDLLRLSDRHGHHAVHLHPHRVRAAMDHRHLHLHSLTA</sequence>
<dbReference type="RefSeq" id="WP_184019989.1">
    <property type="nucleotide sequence ID" value="NZ_JACHFD010000015.1"/>
</dbReference>
<dbReference type="Proteomes" id="UP000557717">
    <property type="component" value="Unassembled WGS sequence"/>
</dbReference>
<evidence type="ECO:0000313" key="2">
    <source>
        <dbReference type="Proteomes" id="UP000557717"/>
    </source>
</evidence>
<organism evidence="1 2">
    <name type="scientific">Haloferula luteola</name>
    <dbReference type="NCBI Taxonomy" id="595692"/>
    <lineage>
        <taxon>Bacteria</taxon>
        <taxon>Pseudomonadati</taxon>
        <taxon>Verrucomicrobiota</taxon>
        <taxon>Verrucomicrobiia</taxon>
        <taxon>Verrucomicrobiales</taxon>
        <taxon>Verrucomicrobiaceae</taxon>
        <taxon>Haloferula</taxon>
    </lineage>
</organism>
<evidence type="ECO:0000313" key="1">
    <source>
        <dbReference type="EMBL" id="MBB5352718.1"/>
    </source>
</evidence>
<accession>A0A840VDL1</accession>
<reference evidence="1 2" key="1">
    <citation type="submission" date="2020-08" db="EMBL/GenBank/DDBJ databases">
        <title>Genomic Encyclopedia of Type Strains, Phase IV (KMG-IV): sequencing the most valuable type-strain genomes for metagenomic binning, comparative biology and taxonomic classification.</title>
        <authorList>
            <person name="Goeker M."/>
        </authorList>
    </citation>
    <scope>NUCLEOTIDE SEQUENCE [LARGE SCALE GENOMIC DNA]</scope>
    <source>
        <strain evidence="1 2">YC6886</strain>
    </source>
</reference>
<comment type="caution">
    <text evidence="1">The sequence shown here is derived from an EMBL/GenBank/DDBJ whole genome shotgun (WGS) entry which is preliminary data.</text>
</comment>